<dbReference type="OrthoDB" id="347657at2759"/>
<dbReference type="PANTHER" id="PTHR24356">
    <property type="entry name" value="SERINE/THREONINE-PROTEIN KINASE"/>
    <property type="match status" value="1"/>
</dbReference>
<dbReference type="PROSITE" id="PS00108">
    <property type="entry name" value="PROTEIN_KINASE_ST"/>
    <property type="match status" value="1"/>
</dbReference>
<feature type="region of interest" description="Disordered" evidence="11">
    <location>
        <begin position="468"/>
        <end position="607"/>
    </location>
</feature>
<feature type="compositionally biased region" description="Low complexity" evidence="11">
    <location>
        <begin position="1"/>
        <end position="16"/>
    </location>
</feature>
<dbReference type="GO" id="GO:0035556">
    <property type="term" value="P:intracellular signal transduction"/>
    <property type="evidence" value="ECO:0007669"/>
    <property type="project" value="TreeGrafter"/>
</dbReference>
<keyword evidence="4" id="KW-0808">Transferase</keyword>
<evidence type="ECO:0000313" key="14">
    <source>
        <dbReference type="Proteomes" id="UP000807716"/>
    </source>
</evidence>
<dbReference type="InterPro" id="IPR008271">
    <property type="entry name" value="Ser/Thr_kinase_AS"/>
</dbReference>
<dbReference type="InterPro" id="IPR033931">
    <property type="entry name" value="PDK1-typ_PH"/>
</dbReference>
<evidence type="ECO:0000259" key="12">
    <source>
        <dbReference type="PROSITE" id="PS50011"/>
    </source>
</evidence>
<evidence type="ECO:0000256" key="1">
    <source>
        <dbReference type="ARBA" id="ARBA00010006"/>
    </source>
</evidence>
<dbReference type="EMBL" id="JAAAJB010000161">
    <property type="protein sequence ID" value="KAG0263434.1"/>
    <property type="molecule type" value="Genomic_DNA"/>
</dbReference>
<evidence type="ECO:0000256" key="5">
    <source>
        <dbReference type="ARBA" id="ARBA00022741"/>
    </source>
</evidence>
<feature type="compositionally biased region" description="Polar residues" evidence="11">
    <location>
        <begin position="63"/>
        <end position="78"/>
    </location>
</feature>
<protein>
    <recommendedName>
        <fullName evidence="2">non-specific serine/threonine protein kinase</fullName>
        <ecNumber evidence="2">2.7.11.1</ecNumber>
    </recommendedName>
</protein>
<sequence length="1037" mass="113185">MADHSSPSSSSSSTQSVEAVSANQHANGPAASPDQQGLNNAAELPLATHDNTMPSNNTSPTNDVASPAQTASAEASTPPTGPQPAVRKRTLNDYRLGRTLGEGSYSTVVAAIDLSNGREYAIKVLDKRHIIREKKVKYVNIEKNVLYKLDHPGVVKLYSTFQDNASLYYVLEVCNNGELLTYIKKLGSFDENCTQFYAAQIFSAVEYVHSQGVIHRDLKPENILMDSRMYIKLTDFGTAKILDPSPDSDRANSFVGTAEYVSPELLTEKSACKSSDWWALGCIIYQLLAGRPPFKGSNEYQTFQKIVKLEYSFPPGFPRKAMDIVSKLLVLDPSKRLGGNGNFSDIKTHEFYDGVDWSRLWQDPAPRLLPYLPPTPTHNQEPLRSDHDPASDLWTHLDRIVERKLDEMIQNGEVDAYEGHEEQPVQRRVVNADVHYSDDDDDGQEPDDGIAYADPQDEYMRQLALNGQQYQQQQFHHQSYHHNSYNPPALSNEYQHHPHHPHQSPQPLAQPLAQSVPAVPMTNSDRTVPSSPSQPVVDTTVPQDGAVSQSPSPKAGNKKSRNVFAALFSSSPSTPSQDKQGTPKSSKRQSRQSIGRHRASRDMGDRSIAGVTFSSMAPLSGSTFESTIPPISEAMTRENSSMSLGVTAQEVNLQTRKARLELQSKFSPWSKFLLPDELVLYQSPILKRKAFFSKSCFLVLTDYPRLLYFDDSNHNFRRQFYSNTIAGFSYSQQLQIRHQLLQIQPQTHHQPSVTRLSVALEEGEELTPPPRIGNGGASVHHAPSSNTSLSSLHLQPPAMLAATTPASSCSSSSISLAPPSSVASKGHAQHQQQPPQHRLSISGSPAMTPLSESPPDRASSSSKSMVVPMRPAQRPRPPPPKPPLKGEVQLLTRPIIELKGKKCFFIHTSKKSLYFEEVPLPSSVTRGGGGGALLMSSASSISSVPASPLPTASATSTTLVASASNNSNATTVIADSPSTSTLGTINNTQSASVTHGGSSGASTPNPTHLQPVSIGDAKTWVHILQRTISDLVEELSS</sequence>
<comment type="catalytic activity">
    <reaction evidence="8">
        <text>L-threonyl-[protein] + ATP = O-phospho-L-threonyl-[protein] + ADP + H(+)</text>
        <dbReference type="Rhea" id="RHEA:46608"/>
        <dbReference type="Rhea" id="RHEA-COMP:11060"/>
        <dbReference type="Rhea" id="RHEA-COMP:11605"/>
        <dbReference type="ChEBI" id="CHEBI:15378"/>
        <dbReference type="ChEBI" id="CHEBI:30013"/>
        <dbReference type="ChEBI" id="CHEBI:30616"/>
        <dbReference type="ChEBI" id="CHEBI:61977"/>
        <dbReference type="ChEBI" id="CHEBI:456216"/>
        <dbReference type="EC" id="2.7.11.1"/>
    </reaction>
</comment>
<feature type="compositionally biased region" description="Basic and acidic residues" evidence="11">
    <location>
        <begin position="381"/>
        <end position="390"/>
    </location>
</feature>
<keyword evidence="5 10" id="KW-0547">Nucleotide-binding</keyword>
<feature type="binding site" evidence="10">
    <location>
        <position position="123"/>
    </location>
    <ligand>
        <name>ATP</name>
        <dbReference type="ChEBI" id="CHEBI:30616"/>
    </ligand>
</feature>
<dbReference type="Gene3D" id="1.10.510.10">
    <property type="entry name" value="Transferase(Phosphotransferase) domain 1"/>
    <property type="match status" value="1"/>
</dbReference>
<feature type="compositionally biased region" description="Polar residues" evidence="11">
    <location>
        <begin position="976"/>
        <end position="1008"/>
    </location>
</feature>
<feature type="compositionally biased region" description="Low complexity" evidence="11">
    <location>
        <begin position="468"/>
        <end position="486"/>
    </location>
</feature>
<dbReference type="Proteomes" id="UP000807716">
    <property type="component" value="Unassembled WGS sequence"/>
</dbReference>
<dbReference type="CDD" id="cd05581">
    <property type="entry name" value="STKc_PDK1"/>
    <property type="match status" value="1"/>
</dbReference>
<dbReference type="Gene3D" id="2.30.29.30">
    <property type="entry name" value="Pleckstrin-homology domain (PH domain)/Phosphotyrosine-binding domain (PTB)"/>
    <property type="match status" value="1"/>
</dbReference>
<gene>
    <name evidence="13" type="primary">PKH3</name>
    <name evidence="13" type="ORF">DFQ27_001763</name>
</gene>
<dbReference type="GO" id="GO:0005524">
    <property type="term" value="F:ATP binding"/>
    <property type="evidence" value="ECO:0007669"/>
    <property type="project" value="UniProtKB-UniRule"/>
</dbReference>
<evidence type="ECO:0000256" key="8">
    <source>
        <dbReference type="ARBA" id="ARBA00047899"/>
    </source>
</evidence>
<evidence type="ECO:0000256" key="3">
    <source>
        <dbReference type="ARBA" id="ARBA00022527"/>
    </source>
</evidence>
<dbReference type="PROSITE" id="PS00107">
    <property type="entry name" value="PROTEIN_KINASE_ATP"/>
    <property type="match status" value="1"/>
</dbReference>
<evidence type="ECO:0000256" key="11">
    <source>
        <dbReference type="SAM" id="MobiDB-lite"/>
    </source>
</evidence>
<feature type="compositionally biased region" description="Basic residues" evidence="11">
    <location>
        <begin position="585"/>
        <end position="599"/>
    </location>
</feature>
<feature type="region of interest" description="Disordered" evidence="11">
    <location>
        <begin position="1"/>
        <end position="89"/>
    </location>
</feature>
<keyword evidence="6 13" id="KW-0418">Kinase</keyword>
<keyword evidence="3" id="KW-0723">Serine/threonine-protein kinase</keyword>
<feature type="region of interest" description="Disordered" evidence="11">
    <location>
        <begin position="762"/>
        <end position="791"/>
    </location>
</feature>
<dbReference type="FunFam" id="1.10.510.10:FF:000163">
    <property type="entry name" value="3-phosphoinositide-dependent protein kinase 1"/>
    <property type="match status" value="1"/>
</dbReference>
<keyword evidence="14" id="KW-1185">Reference proteome</keyword>
<dbReference type="Pfam" id="PF00069">
    <property type="entry name" value="Pkinase"/>
    <property type="match status" value="1"/>
</dbReference>
<evidence type="ECO:0000256" key="6">
    <source>
        <dbReference type="ARBA" id="ARBA00022777"/>
    </source>
</evidence>
<reference evidence="13" key="1">
    <citation type="journal article" date="2020" name="Fungal Divers.">
        <title>Resolving the Mortierellaceae phylogeny through synthesis of multi-gene phylogenetics and phylogenomics.</title>
        <authorList>
            <person name="Vandepol N."/>
            <person name="Liber J."/>
            <person name="Desiro A."/>
            <person name="Na H."/>
            <person name="Kennedy M."/>
            <person name="Barry K."/>
            <person name="Grigoriev I.V."/>
            <person name="Miller A.N."/>
            <person name="O'Donnell K."/>
            <person name="Stajich J.E."/>
            <person name="Bonito G."/>
        </authorList>
    </citation>
    <scope>NUCLEOTIDE SEQUENCE</scope>
    <source>
        <strain evidence="13">BC1065</strain>
    </source>
</reference>
<organism evidence="13 14">
    <name type="scientific">Actinomortierella ambigua</name>
    <dbReference type="NCBI Taxonomy" id="1343610"/>
    <lineage>
        <taxon>Eukaryota</taxon>
        <taxon>Fungi</taxon>
        <taxon>Fungi incertae sedis</taxon>
        <taxon>Mucoromycota</taxon>
        <taxon>Mortierellomycotina</taxon>
        <taxon>Mortierellomycetes</taxon>
        <taxon>Mortierellales</taxon>
        <taxon>Mortierellaceae</taxon>
        <taxon>Actinomortierella</taxon>
    </lineage>
</organism>
<comment type="catalytic activity">
    <reaction evidence="9">
        <text>L-seryl-[protein] + ATP = O-phospho-L-seryl-[protein] + ADP + H(+)</text>
        <dbReference type="Rhea" id="RHEA:17989"/>
        <dbReference type="Rhea" id="RHEA-COMP:9863"/>
        <dbReference type="Rhea" id="RHEA-COMP:11604"/>
        <dbReference type="ChEBI" id="CHEBI:15378"/>
        <dbReference type="ChEBI" id="CHEBI:29999"/>
        <dbReference type="ChEBI" id="CHEBI:30616"/>
        <dbReference type="ChEBI" id="CHEBI:83421"/>
        <dbReference type="ChEBI" id="CHEBI:456216"/>
        <dbReference type="EC" id="2.7.11.1"/>
    </reaction>
</comment>
<evidence type="ECO:0000256" key="4">
    <source>
        <dbReference type="ARBA" id="ARBA00022679"/>
    </source>
</evidence>
<feature type="region of interest" description="Disordered" evidence="11">
    <location>
        <begin position="803"/>
        <end position="886"/>
    </location>
</feature>
<evidence type="ECO:0000313" key="13">
    <source>
        <dbReference type="EMBL" id="KAG0263434.1"/>
    </source>
</evidence>
<feature type="domain" description="Protein kinase" evidence="12">
    <location>
        <begin position="94"/>
        <end position="352"/>
    </location>
</feature>
<feature type="region of interest" description="Disordered" evidence="11">
    <location>
        <begin position="975"/>
        <end position="1008"/>
    </location>
</feature>
<dbReference type="Gene3D" id="3.30.200.20">
    <property type="entry name" value="Phosphorylase Kinase, domain 1"/>
    <property type="match status" value="1"/>
</dbReference>
<feature type="compositionally biased region" description="Low complexity" evidence="11">
    <location>
        <begin position="51"/>
        <end position="62"/>
    </location>
</feature>
<dbReference type="AlphaFoldDB" id="A0A9P6QC60"/>
<dbReference type="SMART" id="SM00220">
    <property type="entry name" value="S_TKc"/>
    <property type="match status" value="1"/>
</dbReference>
<keyword evidence="7 10" id="KW-0067">ATP-binding</keyword>
<accession>A0A9P6QC60</accession>
<feature type="compositionally biased region" description="Low complexity" evidence="11">
    <location>
        <begin position="851"/>
        <end position="872"/>
    </location>
</feature>
<feature type="compositionally biased region" description="Low complexity" evidence="11">
    <location>
        <begin position="503"/>
        <end position="515"/>
    </location>
</feature>
<dbReference type="Pfam" id="PF14593">
    <property type="entry name" value="PH_3"/>
    <property type="match status" value="1"/>
</dbReference>
<feature type="compositionally biased region" description="Polar residues" evidence="11">
    <location>
        <begin position="17"/>
        <end position="26"/>
    </location>
</feature>
<feature type="compositionally biased region" description="Polar residues" evidence="11">
    <location>
        <begin position="521"/>
        <end position="552"/>
    </location>
</feature>
<evidence type="ECO:0000256" key="7">
    <source>
        <dbReference type="ARBA" id="ARBA00022840"/>
    </source>
</evidence>
<feature type="region of interest" description="Disordered" evidence="11">
    <location>
        <begin position="371"/>
        <end position="390"/>
    </location>
</feature>
<comment type="caution">
    <text evidence="13">The sequence shown here is derived from an EMBL/GenBank/DDBJ whole genome shotgun (WGS) entry which is preliminary data.</text>
</comment>
<dbReference type="InterPro" id="IPR000719">
    <property type="entry name" value="Prot_kinase_dom"/>
</dbReference>
<dbReference type="InterPro" id="IPR011993">
    <property type="entry name" value="PH-like_dom_sf"/>
</dbReference>
<dbReference type="InterPro" id="IPR050236">
    <property type="entry name" value="Ser_Thr_kinase_AGC"/>
</dbReference>
<dbReference type="EC" id="2.7.11.1" evidence="2"/>
<name>A0A9P6QC60_9FUNG</name>
<dbReference type="SUPFAM" id="SSF56112">
    <property type="entry name" value="Protein kinase-like (PK-like)"/>
    <property type="match status" value="1"/>
</dbReference>
<evidence type="ECO:0000256" key="10">
    <source>
        <dbReference type="PROSITE-ProRule" id="PRU10141"/>
    </source>
</evidence>
<dbReference type="InterPro" id="IPR039046">
    <property type="entry name" value="PDPK1"/>
</dbReference>
<dbReference type="FunFam" id="3.30.200.20:FF:000191">
    <property type="entry name" value="3-phosphoinositide-dependent protein kinase 2-like"/>
    <property type="match status" value="1"/>
</dbReference>
<dbReference type="InterPro" id="IPR017441">
    <property type="entry name" value="Protein_kinase_ATP_BS"/>
</dbReference>
<dbReference type="GO" id="GO:0004674">
    <property type="term" value="F:protein serine/threonine kinase activity"/>
    <property type="evidence" value="ECO:0007669"/>
    <property type="project" value="UniProtKB-KW"/>
</dbReference>
<feature type="compositionally biased region" description="Low complexity" evidence="11">
    <location>
        <begin position="805"/>
        <end position="837"/>
    </location>
</feature>
<dbReference type="PANTHER" id="PTHR24356:SF163">
    <property type="entry name" value="3-PHOSPHOINOSITIDE-DEPENDENT PROTEIN KINASE 1-RELATED"/>
    <property type="match status" value="1"/>
</dbReference>
<comment type="similarity">
    <text evidence="1">Belongs to the protein kinase superfamily. AGC Ser/Thr protein kinase family. PDPK1 subfamily.</text>
</comment>
<feature type="compositionally biased region" description="Pro residues" evidence="11">
    <location>
        <begin position="874"/>
        <end position="883"/>
    </location>
</feature>
<proteinExistence type="inferred from homology"/>
<feature type="compositionally biased region" description="Polar residues" evidence="11">
    <location>
        <begin position="568"/>
        <end position="584"/>
    </location>
</feature>
<evidence type="ECO:0000256" key="9">
    <source>
        <dbReference type="ARBA" id="ARBA00048679"/>
    </source>
</evidence>
<evidence type="ECO:0000256" key="2">
    <source>
        <dbReference type="ARBA" id="ARBA00012513"/>
    </source>
</evidence>
<dbReference type="PROSITE" id="PS50011">
    <property type="entry name" value="PROTEIN_KINASE_DOM"/>
    <property type="match status" value="1"/>
</dbReference>
<dbReference type="InterPro" id="IPR011009">
    <property type="entry name" value="Kinase-like_dom_sf"/>
</dbReference>